<dbReference type="InterPro" id="IPR006059">
    <property type="entry name" value="SBP"/>
</dbReference>
<dbReference type="PRINTS" id="PR00909">
    <property type="entry name" value="SPERMDNBNDNG"/>
</dbReference>
<feature type="binding site" evidence="6">
    <location>
        <begin position="171"/>
        <end position="174"/>
    </location>
    <ligand>
        <name>spermidine</name>
        <dbReference type="ChEBI" id="CHEBI:57834"/>
    </ligand>
</feature>
<dbReference type="GO" id="GO:0015846">
    <property type="term" value="P:polyamine transport"/>
    <property type="evidence" value="ECO:0007669"/>
    <property type="project" value="InterPro"/>
</dbReference>
<reference evidence="8 9" key="1">
    <citation type="submission" date="2018-01" db="EMBL/GenBank/DDBJ databases">
        <title>Genomic Encyclopedia of Type Strains, Phase III (KMG-III): the genomes of soil and plant-associated and newly described type strains.</title>
        <authorList>
            <person name="Whitman W."/>
        </authorList>
    </citation>
    <scope>NUCLEOTIDE SEQUENCE [LARGE SCALE GENOMIC DNA]</scope>
    <source>
        <strain evidence="8 9">1131</strain>
    </source>
</reference>
<dbReference type="PANTHER" id="PTHR30222">
    <property type="entry name" value="SPERMIDINE/PUTRESCINE-BINDING PERIPLASMIC PROTEIN"/>
    <property type="match status" value="1"/>
</dbReference>
<dbReference type="GO" id="GO:0042597">
    <property type="term" value="C:periplasmic space"/>
    <property type="evidence" value="ECO:0007669"/>
    <property type="project" value="UniProtKB-SubCell"/>
</dbReference>
<organism evidence="8 9">
    <name type="scientific">Bosea psychrotolerans</name>
    <dbReference type="NCBI Taxonomy" id="1871628"/>
    <lineage>
        <taxon>Bacteria</taxon>
        <taxon>Pseudomonadati</taxon>
        <taxon>Pseudomonadota</taxon>
        <taxon>Alphaproteobacteria</taxon>
        <taxon>Hyphomicrobiales</taxon>
        <taxon>Boseaceae</taxon>
        <taxon>Bosea</taxon>
    </lineage>
</organism>
<dbReference type="EMBL" id="PQFZ01000024">
    <property type="protein sequence ID" value="POR46522.1"/>
    <property type="molecule type" value="Genomic_DNA"/>
</dbReference>
<feature type="signal peptide" evidence="7">
    <location>
        <begin position="1"/>
        <end position="25"/>
    </location>
</feature>
<protein>
    <recommendedName>
        <fullName evidence="5">Putrescine-binding periplasmic protein</fullName>
    </recommendedName>
</protein>
<evidence type="ECO:0000256" key="7">
    <source>
        <dbReference type="SAM" id="SignalP"/>
    </source>
</evidence>
<dbReference type="Gene3D" id="3.40.190.10">
    <property type="entry name" value="Periplasmic binding protein-like II"/>
    <property type="match status" value="2"/>
</dbReference>
<comment type="function">
    <text evidence="5">Required for the activity of the bacterial periplasmic transport system of putrescine.</text>
</comment>
<evidence type="ECO:0000256" key="4">
    <source>
        <dbReference type="ARBA" id="ARBA00022764"/>
    </source>
</evidence>
<evidence type="ECO:0000256" key="2">
    <source>
        <dbReference type="ARBA" id="ARBA00022448"/>
    </source>
</evidence>
<evidence type="ECO:0000256" key="1">
    <source>
        <dbReference type="ARBA" id="ARBA00004418"/>
    </source>
</evidence>
<gene>
    <name evidence="8" type="ORF">CYD53_12450</name>
</gene>
<dbReference type="InterPro" id="IPR001188">
    <property type="entry name" value="Sperm_putr-bd"/>
</dbReference>
<dbReference type="AlphaFoldDB" id="A0A2S4LVP3"/>
<dbReference type="RefSeq" id="WP_103721059.1">
    <property type="nucleotide sequence ID" value="NZ_PQFZ01000024.1"/>
</dbReference>
<dbReference type="Pfam" id="PF13416">
    <property type="entry name" value="SBP_bac_8"/>
    <property type="match status" value="1"/>
</dbReference>
<evidence type="ECO:0000256" key="6">
    <source>
        <dbReference type="PIRSR" id="PIRSR019574-1"/>
    </source>
</evidence>
<dbReference type="PIRSF" id="PIRSF019574">
    <property type="entry name" value="Periplasmic_polyamine_BP"/>
    <property type="match status" value="1"/>
</dbReference>
<evidence type="ECO:0000256" key="3">
    <source>
        <dbReference type="ARBA" id="ARBA00022729"/>
    </source>
</evidence>
<proteinExistence type="inferred from homology"/>
<dbReference type="OrthoDB" id="9769319at2"/>
<dbReference type="PANTHER" id="PTHR30222:SF12">
    <property type="entry name" value="NORSPERMIDINE SENSOR"/>
    <property type="match status" value="1"/>
</dbReference>
<keyword evidence="2 5" id="KW-0813">Transport</keyword>
<keyword evidence="4 5" id="KW-0574">Periplasm</keyword>
<keyword evidence="9" id="KW-1185">Reference proteome</keyword>
<keyword evidence="3 7" id="KW-0732">Signal</keyword>
<evidence type="ECO:0000313" key="9">
    <source>
        <dbReference type="Proteomes" id="UP000236919"/>
    </source>
</evidence>
<sequence>MTIATRFRTVLAALAIAATPAAALAQSKQLLLYSWANYVPPDLIKRFEAETGIKVSLDVYDSNDTMLAKLQAGGGGYDIVVPSNSILATMIKSGLLLKVDAAKMSNFGNVAAPHDRPATDPGREYSVPYLWGSTGFTYDSAKVPGGKLTESWKEFFEPRPELSGQIAVLNDQGEVYSAAALYLGLDTCSENPADGQKILTLLEKQKPHVKIYSSTGTIDRVAAGEVIMHQQWNGASHRSRAKLPTAVFVYPTEGMNLWGDNFAVPKGASNPESAKIFLNWMMVPKNAAEASNFSGYNNAIKGAEELLKADLRDNPAINPPEALKTRFRPVKDCSLKAREIRDGVWTRLRR</sequence>
<dbReference type="GO" id="GO:0019808">
    <property type="term" value="F:polyamine binding"/>
    <property type="evidence" value="ECO:0007669"/>
    <property type="project" value="InterPro"/>
</dbReference>
<feature type="chain" id="PRO_5015547084" description="Putrescine-binding periplasmic protein" evidence="7">
    <location>
        <begin position="26"/>
        <end position="350"/>
    </location>
</feature>
<evidence type="ECO:0000313" key="8">
    <source>
        <dbReference type="EMBL" id="POR46522.1"/>
    </source>
</evidence>
<comment type="caution">
    <text evidence="8">The sequence shown here is derived from an EMBL/GenBank/DDBJ whole genome shotgun (WGS) entry which is preliminary data.</text>
</comment>
<comment type="subcellular location">
    <subcellularLocation>
        <location evidence="1 5">Periplasm</location>
    </subcellularLocation>
</comment>
<dbReference type="Proteomes" id="UP000236919">
    <property type="component" value="Unassembled WGS sequence"/>
</dbReference>
<evidence type="ECO:0000256" key="5">
    <source>
        <dbReference type="PIRNR" id="PIRNR019574"/>
    </source>
</evidence>
<accession>A0A2S4LVP3</accession>
<dbReference type="SUPFAM" id="SSF53850">
    <property type="entry name" value="Periplasmic binding protein-like II"/>
    <property type="match status" value="1"/>
</dbReference>
<comment type="similarity">
    <text evidence="5">Belongs to the bacterial solute-binding protein PotD/PotF family.</text>
</comment>
<name>A0A2S4LVP3_9HYPH</name>